<dbReference type="InterPro" id="IPR058163">
    <property type="entry name" value="LysR-type_TF_proteobact-type"/>
</dbReference>
<name>A0A942E0Z2_9HYPH</name>
<dbReference type="SUPFAM" id="SSF53850">
    <property type="entry name" value="Periplasmic binding protein-like II"/>
    <property type="match status" value="1"/>
</dbReference>
<evidence type="ECO:0000313" key="3">
    <source>
        <dbReference type="EMBL" id="MBS3651749.1"/>
    </source>
</evidence>
<gene>
    <name evidence="3" type="ORF">KEU06_24330</name>
</gene>
<accession>A0A942E0Z2</accession>
<dbReference type="Gene3D" id="3.40.190.10">
    <property type="entry name" value="Periplasmic binding protein-like II"/>
    <property type="match status" value="2"/>
</dbReference>
<feature type="domain" description="LysR substrate-binding" evidence="2">
    <location>
        <begin position="2"/>
        <end position="132"/>
    </location>
</feature>
<dbReference type="AlphaFoldDB" id="A0A942E0Z2"/>
<evidence type="ECO:0000256" key="1">
    <source>
        <dbReference type="ARBA" id="ARBA00009437"/>
    </source>
</evidence>
<dbReference type="InterPro" id="IPR005119">
    <property type="entry name" value="LysR_subst-bd"/>
</dbReference>
<dbReference type="EMBL" id="JAGWCR010000016">
    <property type="protein sequence ID" value="MBS3651749.1"/>
    <property type="molecule type" value="Genomic_DNA"/>
</dbReference>
<dbReference type="RefSeq" id="WP_188257311.1">
    <property type="nucleotide sequence ID" value="NZ_JABVCF010000016.1"/>
</dbReference>
<dbReference type="PANTHER" id="PTHR30537">
    <property type="entry name" value="HTH-TYPE TRANSCRIPTIONAL REGULATOR"/>
    <property type="match status" value="1"/>
</dbReference>
<proteinExistence type="inferred from homology"/>
<comment type="similarity">
    <text evidence="1">Belongs to the LysR transcriptional regulatory family.</text>
</comment>
<evidence type="ECO:0000313" key="4">
    <source>
        <dbReference type="Proteomes" id="UP000680348"/>
    </source>
</evidence>
<dbReference type="Proteomes" id="UP000680348">
    <property type="component" value="Unassembled WGS sequence"/>
</dbReference>
<protein>
    <recommendedName>
        <fullName evidence="2">LysR substrate-binding domain-containing protein</fullName>
    </recommendedName>
</protein>
<dbReference type="PANTHER" id="PTHR30537:SF5">
    <property type="entry name" value="HTH-TYPE TRANSCRIPTIONAL ACTIVATOR TTDR-RELATED"/>
    <property type="match status" value="1"/>
</dbReference>
<comment type="caution">
    <text evidence="3">The sequence shown here is derived from an EMBL/GenBank/DDBJ whole genome shotgun (WGS) entry which is preliminary data.</text>
</comment>
<organism evidence="3 4">
    <name type="scientific">Pseudaminobacter soli</name>
    <name type="common">ex Zhang et al. 2022</name>
    <dbReference type="NCBI Taxonomy" id="2831468"/>
    <lineage>
        <taxon>Bacteria</taxon>
        <taxon>Pseudomonadati</taxon>
        <taxon>Pseudomonadota</taxon>
        <taxon>Alphaproteobacteria</taxon>
        <taxon>Hyphomicrobiales</taxon>
        <taxon>Phyllobacteriaceae</taxon>
        <taxon>Pseudaminobacter</taxon>
    </lineage>
</organism>
<dbReference type="Pfam" id="PF03466">
    <property type="entry name" value="LysR_substrate"/>
    <property type="match status" value="1"/>
</dbReference>
<sequence length="139" mass="14990">MRRLVCASPAYLAANGIPQEPDDLIRHRTIAFQGVTPAPEWSFRDGASEVKVRPWPGLEVNTAEMAITAAVQGHGLTSVLSYMVAPELAAGRLKCVLAGNEPAPVPIHLVHREGRQASARVRAFIDFAAQRLRADGSIN</sequence>
<reference evidence="3" key="1">
    <citation type="submission" date="2021-04" db="EMBL/GenBank/DDBJ databases">
        <title>Pseudaminobacter soli sp. nov., isolated from paddy soil contaminated by heavy metals.</title>
        <authorList>
            <person name="Zhang K."/>
        </authorList>
    </citation>
    <scope>NUCLEOTIDE SEQUENCE</scope>
    <source>
        <strain evidence="3">19-2017</strain>
    </source>
</reference>
<dbReference type="GO" id="GO:0006351">
    <property type="term" value="P:DNA-templated transcription"/>
    <property type="evidence" value="ECO:0007669"/>
    <property type="project" value="TreeGrafter"/>
</dbReference>
<evidence type="ECO:0000259" key="2">
    <source>
        <dbReference type="Pfam" id="PF03466"/>
    </source>
</evidence>
<keyword evidence="4" id="KW-1185">Reference proteome</keyword>
<dbReference type="GO" id="GO:0003700">
    <property type="term" value="F:DNA-binding transcription factor activity"/>
    <property type="evidence" value="ECO:0007669"/>
    <property type="project" value="TreeGrafter"/>
</dbReference>
<dbReference type="GO" id="GO:0043565">
    <property type="term" value="F:sequence-specific DNA binding"/>
    <property type="evidence" value="ECO:0007669"/>
    <property type="project" value="TreeGrafter"/>
</dbReference>